<accession>A0A7X1NSL2</accession>
<dbReference type="EMBL" id="VJXX01000008">
    <property type="protein sequence ID" value="MPY12261.1"/>
    <property type="molecule type" value="Genomic_DNA"/>
</dbReference>
<dbReference type="AlphaFoldDB" id="A0A7X1NSL2"/>
<evidence type="ECO:0000256" key="6">
    <source>
        <dbReference type="RuleBase" id="RU003983"/>
    </source>
</evidence>
<keyword evidence="3 6" id="KW-0378">Hydrolase</keyword>
<keyword evidence="5 6" id="KW-0482">Metalloprotease</keyword>
<protein>
    <submittedName>
        <fullName evidence="9">M48 family metalloprotease</fullName>
    </submittedName>
</protein>
<feature type="domain" description="Peptidase M48" evidence="8">
    <location>
        <begin position="69"/>
        <end position="224"/>
    </location>
</feature>
<evidence type="ECO:0000256" key="2">
    <source>
        <dbReference type="ARBA" id="ARBA00022723"/>
    </source>
</evidence>
<dbReference type="GO" id="GO:0046872">
    <property type="term" value="F:metal ion binding"/>
    <property type="evidence" value="ECO:0007669"/>
    <property type="project" value="UniProtKB-KW"/>
</dbReference>
<organism evidence="9 10">
    <name type="scientific">Arthrobacter bussei</name>
    <dbReference type="NCBI Taxonomy" id="2594179"/>
    <lineage>
        <taxon>Bacteria</taxon>
        <taxon>Bacillati</taxon>
        <taxon>Actinomycetota</taxon>
        <taxon>Actinomycetes</taxon>
        <taxon>Micrococcales</taxon>
        <taxon>Micrococcaceae</taxon>
        <taxon>Arthrobacter</taxon>
    </lineage>
</organism>
<proteinExistence type="inferred from homology"/>
<keyword evidence="2" id="KW-0479">Metal-binding</keyword>
<feature type="transmembrane region" description="Helical" evidence="7">
    <location>
        <begin position="126"/>
        <end position="147"/>
    </location>
</feature>
<comment type="similarity">
    <text evidence="6">Belongs to the peptidase M48 family.</text>
</comment>
<name>A0A7X1NSL2_9MICC</name>
<evidence type="ECO:0000313" key="9">
    <source>
        <dbReference type="EMBL" id="MPY12261.1"/>
    </source>
</evidence>
<evidence type="ECO:0000259" key="8">
    <source>
        <dbReference type="Pfam" id="PF01435"/>
    </source>
</evidence>
<evidence type="ECO:0000256" key="5">
    <source>
        <dbReference type="ARBA" id="ARBA00023049"/>
    </source>
</evidence>
<dbReference type="InterPro" id="IPR001915">
    <property type="entry name" value="Peptidase_M48"/>
</dbReference>
<evidence type="ECO:0000256" key="1">
    <source>
        <dbReference type="ARBA" id="ARBA00022670"/>
    </source>
</evidence>
<keyword evidence="7" id="KW-0812">Transmembrane</keyword>
<dbReference type="Pfam" id="PF01435">
    <property type="entry name" value="Peptidase_M48"/>
    <property type="match status" value="1"/>
</dbReference>
<keyword evidence="1 6" id="KW-0645">Protease</keyword>
<gene>
    <name evidence="9" type="ORF">FNH21_16335</name>
</gene>
<comment type="caution">
    <text evidence="9">The sequence shown here is derived from an EMBL/GenBank/DDBJ whole genome shotgun (WGS) entry which is preliminary data.</text>
</comment>
<dbReference type="Proteomes" id="UP000326464">
    <property type="component" value="Unassembled WGS sequence"/>
</dbReference>
<sequence length="233" mass="26100">MLLDEDEALPIARSKVDQACLAAGLPLPAVVIVEKLRGRKGSDFTAQFHARQGVPTIEVPLRVVREYPDDALTWLLAHEVGHYKEHAGRRVKDRLFKTGMVVFGTVLAAWTLWVVVGAVMSPVSSFGGIFVWLGFFAYTTYLALVLADSRAEERAADRFAVRYQGSMAGALQWASLPHRSSSIAVQRRGLRRWGRALFEPFNQWLGLIFSTHPYVPMRIDAMRAELEHPVERG</sequence>
<evidence type="ECO:0000313" key="10">
    <source>
        <dbReference type="Proteomes" id="UP000326464"/>
    </source>
</evidence>
<reference evidence="10" key="1">
    <citation type="submission" date="2019-07" db="EMBL/GenBank/DDBJ databases">
        <title>Arthrobacter KR32 sp. nov., isolated from mountain cheese made of cows milk.</title>
        <authorList>
            <person name="Flegler A."/>
        </authorList>
    </citation>
    <scope>NUCLEOTIDE SEQUENCE [LARGE SCALE GENOMIC DNA]</scope>
    <source>
        <strain evidence="10">KR32</strain>
    </source>
</reference>
<keyword evidence="7" id="KW-0472">Membrane</keyword>
<evidence type="ECO:0000256" key="7">
    <source>
        <dbReference type="SAM" id="Phobius"/>
    </source>
</evidence>
<feature type="transmembrane region" description="Helical" evidence="7">
    <location>
        <begin position="99"/>
        <end position="120"/>
    </location>
</feature>
<comment type="cofactor">
    <cofactor evidence="6">
        <name>Zn(2+)</name>
        <dbReference type="ChEBI" id="CHEBI:29105"/>
    </cofactor>
    <text evidence="6">Binds 1 zinc ion per subunit.</text>
</comment>
<keyword evidence="4 6" id="KW-0862">Zinc</keyword>
<dbReference type="GO" id="GO:0006508">
    <property type="term" value="P:proteolysis"/>
    <property type="evidence" value="ECO:0007669"/>
    <property type="project" value="UniProtKB-KW"/>
</dbReference>
<keyword evidence="7" id="KW-1133">Transmembrane helix</keyword>
<keyword evidence="10" id="KW-1185">Reference proteome</keyword>
<dbReference type="GO" id="GO:0004222">
    <property type="term" value="F:metalloendopeptidase activity"/>
    <property type="evidence" value="ECO:0007669"/>
    <property type="project" value="InterPro"/>
</dbReference>
<evidence type="ECO:0000256" key="3">
    <source>
        <dbReference type="ARBA" id="ARBA00022801"/>
    </source>
</evidence>
<evidence type="ECO:0000256" key="4">
    <source>
        <dbReference type="ARBA" id="ARBA00022833"/>
    </source>
</evidence>